<evidence type="ECO:0000313" key="3">
    <source>
        <dbReference type="Proteomes" id="UP000192247"/>
    </source>
</evidence>
<dbReference type="Proteomes" id="UP000192247">
    <property type="component" value="Unassembled WGS sequence"/>
</dbReference>
<sequence length="135" mass="14812">MCYNVRNGEGSDDSPIARTTTVETHFYVLAFASGVAPRKFATEERSRVSPEASRSNAGGLQKHERRAVRGNADEVSGAPSNCGITSPIGKRHYERANSQPLAMTILSRLVRSSFALDLPVTAEGEKYFRSKRTFC</sequence>
<protein>
    <submittedName>
        <fullName evidence="2">Uncharacterized protein</fullName>
    </submittedName>
</protein>
<comment type="caution">
    <text evidence="2">The sequence shown here is derived from an EMBL/GenBank/DDBJ whole genome shotgun (WGS) entry which is preliminary data.</text>
</comment>
<evidence type="ECO:0000313" key="2">
    <source>
        <dbReference type="EMBL" id="OQR75168.1"/>
    </source>
</evidence>
<organism evidence="2 3">
    <name type="scientific">Tropilaelaps mercedesae</name>
    <dbReference type="NCBI Taxonomy" id="418985"/>
    <lineage>
        <taxon>Eukaryota</taxon>
        <taxon>Metazoa</taxon>
        <taxon>Ecdysozoa</taxon>
        <taxon>Arthropoda</taxon>
        <taxon>Chelicerata</taxon>
        <taxon>Arachnida</taxon>
        <taxon>Acari</taxon>
        <taxon>Parasitiformes</taxon>
        <taxon>Mesostigmata</taxon>
        <taxon>Gamasina</taxon>
        <taxon>Dermanyssoidea</taxon>
        <taxon>Laelapidae</taxon>
        <taxon>Tropilaelaps</taxon>
    </lineage>
</organism>
<feature type="region of interest" description="Disordered" evidence="1">
    <location>
        <begin position="39"/>
        <end position="91"/>
    </location>
</feature>
<name>A0A1V9XPA0_9ACAR</name>
<reference evidence="2 3" key="1">
    <citation type="journal article" date="2017" name="Gigascience">
        <title>Draft genome of the honey bee ectoparasitic mite, Tropilaelaps mercedesae, is shaped by the parasitic life history.</title>
        <authorList>
            <person name="Dong X."/>
            <person name="Armstrong S.D."/>
            <person name="Xia D."/>
            <person name="Makepeace B.L."/>
            <person name="Darby A.C."/>
            <person name="Kadowaki T."/>
        </authorList>
    </citation>
    <scope>NUCLEOTIDE SEQUENCE [LARGE SCALE GENOMIC DNA]</scope>
    <source>
        <strain evidence="2">Wuxi-XJTLU</strain>
    </source>
</reference>
<gene>
    <name evidence="2" type="ORF">BIW11_03300</name>
</gene>
<accession>A0A1V9XPA0</accession>
<evidence type="ECO:0000256" key="1">
    <source>
        <dbReference type="SAM" id="MobiDB-lite"/>
    </source>
</evidence>
<dbReference type="EMBL" id="MNPL01006739">
    <property type="protein sequence ID" value="OQR75168.1"/>
    <property type="molecule type" value="Genomic_DNA"/>
</dbReference>
<dbReference type="AlphaFoldDB" id="A0A1V9XPA0"/>
<keyword evidence="3" id="KW-1185">Reference proteome</keyword>
<dbReference type="InParanoid" id="A0A1V9XPA0"/>
<proteinExistence type="predicted"/>